<accession>A0ABW1CYS6</accession>
<dbReference type="PANTHER" id="PTHR43289">
    <property type="entry name" value="MITOGEN-ACTIVATED PROTEIN KINASE KINASE KINASE 20-RELATED"/>
    <property type="match status" value="1"/>
</dbReference>
<proteinExistence type="predicted"/>
<dbReference type="InterPro" id="IPR000719">
    <property type="entry name" value="Prot_kinase_dom"/>
</dbReference>
<evidence type="ECO:0000313" key="11">
    <source>
        <dbReference type="Proteomes" id="UP001596058"/>
    </source>
</evidence>
<dbReference type="EC" id="2.7.11.1" evidence="1"/>
<keyword evidence="6 7" id="KW-0067">ATP-binding</keyword>
<dbReference type="Gene3D" id="1.10.510.10">
    <property type="entry name" value="Transferase(Phosphotransferase) domain 1"/>
    <property type="match status" value="1"/>
</dbReference>
<organism evidence="10 11">
    <name type="scientific">Nonomuraea insulae</name>
    <dbReference type="NCBI Taxonomy" id="1616787"/>
    <lineage>
        <taxon>Bacteria</taxon>
        <taxon>Bacillati</taxon>
        <taxon>Actinomycetota</taxon>
        <taxon>Actinomycetes</taxon>
        <taxon>Streptosporangiales</taxon>
        <taxon>Streptosporangiaceae</taxon>
        <taxon>Nonomuraea</taxon>
    </lineage>
</organism>
<evidence type="ECO:0000256" key="1">
    <source>
        <dbReference type="ARBA" id="ARBA00012513"/>
    </source>
</evidence>
<dbReference type="SUPFAM" id="SSF56112">
    <property type="entry name" value="Protein kinase-like (PK-like)"/>
    <property type="match status" value="1"/>
</dbReference>
<keyword evidence="11" id="KW-1185">Reference proteome</keyword>
<reference evidence="11" key="1">
    <citation type="journal article" date="2019" name="Int. J. Syst. Evol. Microbiol.">
        <title>The Global Catalogue of Microorganisms (GCM) 10K type strain sequencing project: providing services to taxonomists for standard genome sequencing and annotation.</title>
        <authorList>
            <consortium name="The Broad Institute Genomics Platform"/>
            <consortium name="The Broad Institute Genome Sequencing Center for Infectious Disease"/>
            <person name="Wu L."/>
            <person name="Ma J."/>
        </authorList>
    </citation>
    <scope>NUCLEOTIDE SEQUENCE [LARGE SCALE GENOMIC DNA]</scope>
    <source>
        <strain evidence="11">CCUG 53903</strain>
    </source>
</reference>
<protein>
    <recommendedName>
        <fullName evidence="1">non-specific serine/threonine protein kinase</fullName>
        <ecNumber evidence="1">2.7.11.1</ecNumber>
    </recommendedName>
</protein>
<dbReference type="Pfam" id="PF00069">
    <property type="entry name" value="Pkinase"/>
    <property type="match status" value="1"/>
</dbReference>
<feature type="domain" description="Protein kinase" evidence="9">
    <location>
        <begin position="1"/>
        <end position="254"/>
    </location>
</feature>
<dbReference type="PROSITE" id="PS50011">
    <property type="entry name" value="PROTEIN_KINASE_DOM"/>
    <property type="match status" value="1"/>
</dbReference>
<feature type="binding site" evidence="7">
    <location>
        <position position="28"/>
    </location>
    <ligand>
        <name>ATP</name>
        <dbReference type="ChEBI" id="CHEBI:30616"/>
    </ligand>
</feature>
<dbReference type="PANTHER" id="PTHR43289:SF6">
    <property type="entry name" value="SERINE_THREONINE-PROTEIN KINASE NEKL-3"/>
    <property type="match status" value="1"/>
</dbReference>
<dbReference type="InterPro" id="IPR011009">
    <property type="entry name" value="Kinase-like_dom_sf"/>
</dbReference>
<keyword evidence="5 10" id="KW-0418">Kinase</keyword>
<name>A0ABW1CYS6_9ACTN</name>
<evidence type="ECO:0000313" key="10">
    <source>
        <dbReference type="EMBL" id="MFC5829586.1"/>
    </source>
</evidence>
<evidence type="ECO:0000256" key="4">
    <source>
        <dbReference type="ARBA" id="ARBA00022741"/>
    </source>
</evidence>
<feature type="compositionally biased region" description="Low complexity" evidence="8">
    <location>
        <begin position="307"/>
        <end position="333"/>
    </location>
</feature>
<evidence type="ECO:0000256" key="6">
    <source>
        <dbReference type="ARBA" id="ARBA00022840"/>
    </source>
</evidence>
<dbReference type="Proteomes" id="UP001596058">
    <property type="component" value="Unassembled WGS sequence"/>
</dbReference>
<comment type="caution">
    <text evidence="10">The sequence shown here is derived from an EMBL/GenBank/DDBJ whole genome shotgun (WGS) entry which is preliminary data.</text>
</comment>
<evidence type="ECO:0000256" key="7">
    <source>
        <dbReference type="PROSITE-ProRule" id="PRU10141"/>
    </source>
</evidence>
<dbReference type="CDD" id="cd14014">
    <property type="entry name" value="STKc_PknB_like"/>
    <property type="match status" value="1"/>
</dbReference>
<evidence type="ECO:0000259" key="9">
    <source>
        <dbReference type="PROSITE" id="PS50011"/>
    </source>
</evidence>
<dbReference type="Gene3D" id="3.30.200.20">
    <property type="entry name" value="Phosphorylase Kinase, domain 1"/>
    <property type="match status" value="1"/>
</dbReference>
<dbReference type="SMART" id="SM00220">
    <property type="entry name" value="S_TKc"/>
    <property type="match status" value="1"/>
</dbReference>
<dbReference type="InterPro" id="IPR017441">
    <property type="entry name" value="Protein_kinase_ATP_BS"/>
</dbReference>
<evidence type="ECO:0000256" key="2">
    <source>
        <dbReference type="ARBA" id="ARBA00022527"/>
    </source>
</evidence>
<evidence type="ECO:0000256" key="8">
    <source>
        <dbReference type="SAM" id="MobiDB-lite"/>
    </source>
</evidence>
<dbReference type="PROSITE" id="PS00108">
    <property type="entry name" value="PROTEIN_KINASE_ST"/>
    <property type="match status" value="1"/>
</dbReference>
<evidence type="ECO:0000256" key="3">
    <source>
        <dbReference type="ARBA" id="ARBA00022679"/>
    </source>
</evidence>
<evidence type="ECO:0000256" key="5">
    <source>
        <dbReference type="ARBA" id="ARBA00022777"/>
    </source>
</evidence>
<sequence length="516" mass="55129">MLKALGQGGMGTVWLAHDELLDRHVAIKELLLPASLAPAEREEALQRSIREAMAAAQLRHPDIVKIHDVLAHNGMPTIVMEMLKGRDLKDAVAAEGSWAPERVAALGLRVLDALSAAHAHGIQHRDVKPANVFLTDDGRVVLTDFGIARLEDQATITESGLLIGSPGYIAPERLRGERGGPASDLWSLGATLYAAVEGQAPYAGTSPMAVLRDALTLPPRPPQRAGRLGPVLMHLLAREPGQRPDPRLAAHLLRQVAEGRQTTMPVPVPVPVPVPRKGSSRGPVLIGAGVLAAVAIVATTVTLLPRSAPTTTPATPAPTAAGALPATSATSAPVRTPSATPSAKFGVPVNVCKLMTPTQVRLLVPKSSPRGKREDEGCAWTAHGNGVGVVPLRPVPLESAWGRSMDEASEKFVNQLNLAESGSKITWNWPDIDLKKTITQERKAYQEVNGIGDEAYSYELVNPKGQVERHDVIFRLSNVVMEIRYVDISKVGDNEAMRKGARDAARWVVAALGRQE</sequence>
<keyword evidence="2" id="KW-0723">Serine/threonine-protein kinase</keyword>
<keyword evidence="3 10" id="KW-0808">Transferase</keyword>
<dbReference type="PROSITE" id="PS00107">
    <property type="entry name" value="PROTEIN_KINASE_ATP"/>
    <property type="match status" value="1"/>
</dbReference>
<gene>
    <name evidence="10" type="ORF">ACFPZ3_37480</name>
</gene>
<dbReference type="EMBL" id="JBHSPA010000047">
    <property type="protein sequence ID" value="MFC5829586.1"/>
    <property type="molecule type" value="Genomic_DNA"/>
</dbReference>
<dbReference type="InterPro" id="IPR008271">
    <property type="entry name" value="Ser/Thr_kinase_AS"/>
</dbReference>
<feature type="region of interest" description="Disordered" evidence="8">
    <location>
        <begin position="307"/>
        <end position="341"/>
    </location>
</feature>
<dbReference type="RefSeq" id="WP_379519228.1">
    <property type="nucleotide sequence ID" value="NZ_JBHSPA010000047.1"/>
</dbReference>
<dbReference type="GO" id="GO:0004674">
    <property type="term" value="F:protein serine/threonine kinase activity"/>
    <property type="evidence" value="ECO:0007669"/>
    <property type="project" value="UniProtKB-EC"/>
</dbReference>
<keyword evidence="4 7" id="KW-0547">Nucleotide-binding</keyword>